<evidence type="ECO:0000256" key="3">
    <source>
        <dbReference type="ARBA" id="ARBA00022692"/>
    </source>
</evidence>
<dbReference type="NCBIfam" id="TIGR03434">
    <property type="entry name" value="ADOP"/>
    <property type="match status" value="1"/>
</dbReference>
<reference evidence="10 11" key="1">
    <citation type="journal article" date="2016" name="Int. J. Syst. Evol. Microbiol.">
        <title>Acidipila dinghuensis sp. nov., an acidobacterium isolated from forest soil.</title>
        <authorList>
            <person name="Jiang Y.W."/>
            <person name="Wang J."/>
            <person name="Chen M.H."/>
            <person name="Lv Y.Y."/>
            <person name="Qiu L.H."/>
        </authorList>
    </citation>
    <scope>NUCLEOTIDE SEQUENCE [LARGE SCALE GENOMIC DNA]</scope>
    <source>
        <strain evidence="10 11">DHOF10</strain>
    </source>
</reference>
<gene>
    <name evidence="10" type="ORF">ESZ00_01310</name>
</gene>
<dbReference type="GO" id="GO:0022857">
    <property type="term" value="F:transmembrane transporter activity"/>
    <property type="evidence" value="ECO:0007669"/>
    <property type="project" value="TreeGrafter"/>
</dbReference>
<evidence type="ECO:0000256" key="2">
    <source>
        <dbReference type="ARBA" id="ARBA00022475"/>
    </source>
</evidence>
<protein>
    <submittedName>
        <fullName evidence="10">FtsX-like permease family protein</fullName>
    </submittedName>
</protein>
<dbReference type="Pfam" id="PF12704">
    <property type="entry name" value="MacB_PCD"/>
    <property type="match status" value="2"/>
</dbReference>
<proteinExistence type="inferred from homology"/>
<keyword evidence="5 7" id="KW-0472">Membrane</keyword>
<comment type="subcellular location">
    <subcellularLocation>
        <location evidence="1">Cell membrane</location>
        <topology evidence="1">Multi-pass membrane protein</topology>
    </subcellularLocation>
</comment>
<comment type="similarity">
    <text evidence="6">Belongs to the ABC-4 integral membrane protein family.</text>
</comment>
<dbReference type="InterPro" id="IPR025857">
    <property type="entry name" value="MacB_PCD"/>
</dbReference>
<name>A0A4Q1SGH7_9BACT</name>
<evidence type="ECO:0000256" key="5">
    <source>
        <dbReference type="ARBA" id="ARBA00023136"/>
    </source>
</evidence>
<dbReference type="Proteomes" id="UP000290253">
    <property type="component" value="Unassembled WGS sequence"/>
</dbReference>
<accession>A0A4Q1SGH7</accession>
<dbReference type="EMBL" id="SDMK01000001">
    <property type="protein sequence ID" value="RXS96616.1"/>
    <property type="molecule type" value="Genomic_DNA"/>
</dbReference>
<feature type="transmembrane region" description="Helical" evidence="7">
    <location>
        <begin position="755"/>
        <end position="776"/>
    </location>
</feature>
<keyword evidence="2" id="KW-1003">Cell membrane</keyword>
<dbReference type="InterPro" id="IPR003838">
    <property type="entry name" value="ABC3_permease_C"/>
</dbReference>
<dbReference type="PANTHER" id="PTHR30572:SF4">
    <property type="entry name" value="ABC TRANSPORTER PERMEASE YTRF"/>
    <property type="match status" value="1"/>
</dbReference>
<feature type="transmembrane region" description="Helical" evidence="7">
    <location>
        <begin position="426"/>
        <end position="445"/>
    </location>
</feature>
<evidence type="ECO:0000313" key="10">
    <source>
        <dbReference type="EMBL" id="RXS96616.1"/>
    </source>
</evidence>
<evidence type="ECO:0000256" key="7">
    <source>
        <dbReference type="SAM" id="Phobius"/>
    </source>
</evidence>
<evidence type="ECO:0000259" key="8">
    <source>
        <dbReference type="Pfam" id="PF02687"/>
    </source>
</evidence>
<evidence type="ECO:0000256" key="6">
    <source>
        <dbReference type="ARBA" id="ARBA00038076"/>
    </source>
</evidence>
<dbReference type="AlphaFoldDB" id="A0A4Q1SGH7"/>
<keyword evidence="4 7" id="KW-1133">Transmembrane helix</keyword>
<feature type="domain" description="ABC3 transporter permease C-terminal" evidence="8">
    <location>
        <begin position="705"/>
        <end position="818"/>
    </location>
</feature>
<feature type="transmembrane region" description="Helical" evidence="7">
    <location>
        <begin position="788"/>
        <end position="808"/>
    </location>
</feature>
<feature type="domain" description="MacB-like periplasmic core" evidence="9">
    <location>
        <begin position="22"/>
        <end position="247"/>
    </location>
</feature>
<dbReference type="GO" id="GO:0005886">
    <property type="term" value="C:plasma membrane"/>
    <property type="evidence" value="ECO:0007669"/>
    <property type="project" value="UniProtKB-SubCell"/>
</dbReference>
<feature type="transmembrane region" description="Helical" evidence="7">
    <location>
        <begin position="702"/>
        <end position="727"/>
    </location>
</feature>
<evidence type="ECO:0000256" key="4">
    <source>
        <dbReference type="ARBA" id="ARBA00022989"/>
    </source>
</evidence>
<evidence type="ECO:0000256" key="1">
    <source>
        <dbReference type="ARBA" id="ARBA00004651"/>
    </source>
</evidence>
<dbReference type="Pfam" id="PF02687">
    <property type="entry name" value="FtsX"/>
    <property type="match status" value="2"/>
</dbReference>
<feature type="domain" description="MacB-like periplasmic core" evidence="9">
    <location>
        <begin position="483"/>
        <end position="639"/>
    </location>
</feature>
<dbReference type="OrthoDB" id="103345at2"/>
<organism evidence="10 11">
    <name type="scientific">Silvibacterium dinghuense</name>
    <dbReference type="NCBI Taxonomy" id="1560006"/>
    <lineage>
        <taxon>Bacteria</taxon>
        <taxon>Pseudomonadati</taxon>
        <taxon>Acidobacteriota</taxon>
        <taxon>Terriglobia</taxon>
        <taxon>Terriglobales</taxon>
        <taxon>Acidobacteriaceae</taxon>
        <taxon>Silvibacterium</taxon>
    </lineage>
</organism>
<dbReference type="InterPro" id="IPR017800">
    <property type="entry name" value="ADOP"/>
</dbReference>
<evidence type="ECO:0000313" key="11">
    <source>
        <dbReference type="Proteomes" id="UP000290253"/>
    </source>
</evidence>
<feature type="domain" description="ABC3 transporter permease C-terminal" evidence="8">
    <location>
        <begin position="286"/>
        <end position="404"/>
    </location>
</feature>
<dbReference type="RefSeq" id="WP_129206366.1">
    <property type="nucleotide sequence ID" value="NZ_BMGU01000001.1"/>
</dbReference>
<feature type="transmembrane region" description="Helical" evidence="7">
    <location>
        <begin position="377"/>
        <end position="400"/>
    </location>
</feature>
<sequence length="825" mass="88485">MWAELKLACRQMRRAPGPALAVVVTLALGIGVNTAVFSMVDGFLLRRLPYPEPQRLAALVTHIEGTDRSGHWLDEDDSHGLDDWRLVKQHVTAATVAAYEGQVGSTANGVNLAAETASGHVARFVTAAAVTSHFFEVLGIEPLLGRAFTDEESRAGGTRAAMLSYGLWQSAFAGDRGVLGRTISVKGEPYTVVGVLPAGFTKPHGDSQLYTVLQPGDAQGACSGYDCGILLRLRAGATWDKVRGELAHLPIHPDARSTPSRAWLYAQPMQQYLGEDNRPRILALMLAVGFILLIACANLAGLTMVRIAGRTQELATRLALGGTRWRLLRQLWLESLLPAGLGAMASVGLASACLRMMEHLLPPELQPMGGFAIDGRVLLFTLAATLVTTVLFGALPALAVRRVELRAAMAAKNYSIAGGSGRSRRLLIAGEVALTVVLVAASGVMTRTLVYLETLPPGFNAHNITLGKLSLDEDRYHEPAAFDDLLTRSLAAMRSIPGVENAAAGLSVPYERGLNWNVQIADGKSAGERTNTNLSWVSPQYFEALRVPVLSGREVSEIDTAASEPVAVVNLAFAKQFFGTANAVGHHLKLPKLGKQDLPPMRIVGVVGDVTKEQGIVWTAPLGTEPVLYLPAAQFPARMLAPAHLWFEPSWIIRTRVPVADLSRAMTSSLASVDRDLSFSGFYSFDDLMGHELAMQHVEVTLLGTLAILALLLSAVGVGSLVASAVVERRREIGIRMALGATLGESMRRTVRAGLMPVLFGVSAGMMSCFAVLRMLRSEIYGVKTYDVWTLMLTPLLLLGISLLAALVPSGRIAQIDPAETLRSE</sequence>
<comment type="caution">
    <text evidence="10">The sequence shown here is derived from an EMBL/GenBank/DDBJ whole genome shotgun (WGS) entry which is preliminary data.</text>
</comment>
<evidence type="ECO:0000259" key="9">
    <source>
        <dbReference type="Pfam" id="PF12704"/>
    </source>
</evidence>
<keyword evidence="11" id="KW-1185">Reference proteome</keyword>
<dbReference type="PANTHER" id="PTHR30572">
    <property type="entry name" value="MEMBRANE COMPONENT OF TRANSPORTER-RELATED"/>
    <property type="match status" value="1"/>
</dbReference>
<keyword evidence="3 7" id="KW-0812">Transmembrane</keyword>
<feature type="transmembrane region" description="Helical" evidence="7">
    <location>
        <begin position="336"/>
        <end position="357"/>
    </location>
</feature>
<dbReference type="InterPro" id="IPR050250">
    <property type="entry name" value="Macrolide_Exporter_MacB"/>
</dbReference>
<feature type="transmembrane region" description="Helical" evidence="7">
    <location>
        <begin position="281"/>
        <end position="302"/>
    </location>
</feature>